<proteinExistence type="predicted"/>
<dbReference type="AlphaFoldDB" id="A0AAW4NQU6"/>
<dbReference type="SUPFAM" id="SSF56935">
    <property type="entry name" value="Porins"/>
    <property type="match status" value="1"/>
</dbReference>
<evidence type="ECO:0000256" key="1">
    <source>
        <dbReference type="SAM" id="SignalP"/>
    </source>
</evidence>
<organism evidence="2 3">
    <name type="scientific">Segatella salivae</name>
    <dbReference type="NCBI Taxonomy" id="228604"/>
    <lineage>
        <taxon>Bacteria</taxon>
        <taxon>Pseudomonadati</taxon>
        <taxon>Bacteroidota</taxon>
        <taxon>Bacteroidia</taxon>
        <taxon>Bacteroidales</taxon>
        <taxon>Prevotellaceae</taxon>
        <taxon>Segatella</taxon>
    </lineage>
</organism>
<feature type="signal peptide" evidence="1">
    <location>
        <begin position="1"/>
        <end position="20"/>
    </location>
</feature>
<evidence type="ECO:0000313" key="2">
    <source>
        <dbReference type="EMBL" id="MBW4864617.1"/>
    </source>
</evidence>
<sequence>MNKIILSAALLTVISTTALAQSGTNSPYSQYGLGLLSDYGTSLNRGMDGLGLGFHKHNQINYLNPASYSSLDSLSFIFDAGFSGQITNFQEGKDVKKNVKNGVFDYVVAGFRVAKHVGVSFGVIPYTNIGYSYATTGDLNSRQSAFHQTYSNTFEGKGGLHQVYLGAGWQPFNGLAIGANIGYLWGNYTRSVINSYSDAYVNTISKYYSATINNYKLDVGLQYTARFSKKDDLTIGLTYGLGHKLGTDPECSIISNNSQTNVADTTSLKIKNGLELPHSYGAGLMFNHNNKWNIGVDYSLMQFSKVGYPEYTVENGFSKYALSKQIYKDRHKFSVGAEFCPNENGRKFVDRIYYRIGASYATPYYKVNGVDGPKEYGVSAGFGIPIINEWNNRSMLNISGSWVRRDAPGLIKENTFRINIGFTFNERWFAKWKVE</sequence>
<dbReference type="Proteomes" id="UP001196873">
    <property type="component" value="Unassembled WGS sequence"/>
</dbReference>
<comment type="caution">
    <text evidence="2">The sequence shown here is derived from an EMBL/GenBank/DDBJ whole genome shotgun (WGS) entry which is preliminary data.</text>
</comment>
<name>A0AAW4NQU6_9BACT</name>
<evidence type="ECO:0000313" key="3">
    <source>
        <dbReference type="Proteomes" id="UP001196873"/>
    </source>
</evidence>
<gene>
    <name evidence="2" type="ORF">KZY68_00995</name>
</gene>
<keyword evidence="1" id="KW-0732">Signal</keyword>
<evidence type="ECO:0008006" key="4">
    <source>
        <dbReference type="Google" id="ProtNLM"/>
    </source>
</evidence>
<protein>
    <recommendedName>
        <fullName evidence="4">Outer membrane protein</fullName>
    </recommendedName>
</protein>
<dbReference type="EMBL" id="JAHXRF010000001">
    <property type="protein sequence ID" value="MBW4864617.1"/>
    <property type="molecule type" value="Genomic_DNA"/>
</dbReference>
<dbReference type="RefSeq" id="WP_007133890.1">
    <property type="nucleotide sequence ID" value="NZ_CABKPN010000001.1"/>
</dbReference>
<dbReference type="Gene3D" id="2.40.160.60">
    <property type="entry name" value="Outer membrane protein transport protein (OMPP1/FadL/TodX)"/>
    <property type="match status" value="1"/>
</dbReference>
<feature type="chain" id="PRO_5043823213" description="Outer membrane protein" evidence="1">
    <location>
        <begin position="21"/>
        <end position="435"/>
    </location>
</feature>
<accession>A0AAW4NQU6</accession>
<reference evidence="2" key="1">
    <citation type="submission" date="2021-07" db="EMBL/GenBank/DDBJ databases">
        <title>Genomic diversity and antimicrobial resistance of Prevotella spp. isolated from chronic lung disease airways.</title>
        <authorList>
            <person name="Webb K.A."/>
            <person name="Olagoke O.S."/>
            <person name="Baird T."/>
            <person name="Neill J."/>
            <person name="Pham A."/>
            <person name="Wells T.J."/>
            <person name="Ramsay K.A."/>
            <person name="Bell S.C."/>
            <person name="Sarovich D.S."/>
            <person name="Price E.P."/>
        </authorList>
    </citation>
    <scope>NUCLEOTIDE SEQUENCE</scope>
    <source>
        <strain evidence="2">SCHI0047.S.3</strain>
    </source>
</reference>